<dbReference type="Proteomes" id="UP001153199">
    <property type="component" value="Unassembled WGS sequence"/>
</dbReference>
<dbReference type="EMBL" id="CP086395">
    <property type="protein sequence ID" value="USJ19502.1"/>
    <property type="molecule type" value="Genomic_DNA"/>
</dbReference>
<dbReference type="Pfam" id="PF06114">
    <property type="entry name" value="Peptidase_M78"/>
    <property type="match status" value="1"/>
</dbReference>
<dbReference type="KEGG" id="lfo:LMK00_06610"/>
<protein>
    <submittedName>
        <fullName evidence="3">ImmA/IrrE family metallo-endopeptidase</fullName>
    </submittedName>
</protein>
<evidence type="ECO:0000313" key="4">
    <source>
        <dbReference type="Proteomes" id="UP001056730"/>
    </source>
</evidence>
<sequence>MSDIWDLARQLGAKIIFFKPNEEITKDGMYYKDLDTVCLNDTVSTMRQENVLLHEIGHSFYGHEHFQCHSKGWSFKQEKQAEEYVIHYRAEQWLAAYDWEPHCINYRAFMEHFELASYLYNSVVKIFKEILQSENCVGHY</sequence>
<dbReference type="AlphaFoldDB" id="A0A9Q8XZZ9"/>
<dbReference type="Gene3D" id="1.10.10.2910">
    <property type="match status" value="1"/>
</dbReference>
<evidence type="ECO:0000313" key="5">
    <source>
        <dbReference type="Proteomes" id="UP001153199"/>
    </source>
</evidence>
<evidence type="ECO:0000313" key="3">
    <source>
        <dbReference type="EMBL" id="USJ19502.1"/>
    </source>
</evidence>
<gene>
    <name evidence="3" type="ORF">LMK00_06610</name>
    <name evidence="2" type="ORF">NF717_03525</name>
</gene>
<name>A0A9Q8XZZ9_9LACT</name>
<dbReference type="InterPro" id="IPR010359">
    <property type="entry name" value="IrrE_HExxH"/>
</dbReference>
<dbReference type="Proteomes" id="UP001056730">
    <property type="component" value="Chromosome"/>
</dbReference>
<dbReference type="EMBL" id="JAMWFV010000002">
    <property type="protein sequence ID" value="MDG6144733.1"/>
    <property type="molecule type" value="Genomic_DNA"/>
</dbReference>
<keyword evidence="5" id="KW-1185">Reference proteome</keyword>
<dbReference type="RefSeq" id="WP_252175069.1">
    <property type="nucleotide sequence ID" value="NZ_CP086395.1"/>
</dbReference>
<feature type="domain" description="IrrE N-terminal-like" evidence="1">
    <location>
        <begin position="11"/>
        <end position="65"/>
    </location>
</feature>
<proteinExistence type="predicted"/>
<reference evidence="2" key="2">
    <citation type="submission" date="2022-06" db="EMBL/GenBank/DDBJ databases">
        <title>Lactococcus from bovine mastitis in China.</title>
        <authorList>
            <person name="Lin Y."/>
            <person name="Han B."/>
        </authorList>
    </citation>
    <scope>NUCLEOTIDE SEQUENCE</scope>
    <source>
        <strain evidence="2">Ningxia-I-26</strain>
    </source>
</reference>
<evidence type="ECO:0000259" key="1">
    <source>
        <dbReference type="Pfam" id="PF06114"/>
    </source>
</evidence>
<evidence type="ECO:0000313" key="2">
    <source>
        <dbReference type="EMBL" id="MDG6144733.1"/>
    </source>
</evidence>
<organism evidence="3 4">
    <name type="scientific">Lactococcus formosensis</name>
    <dbReference type="NCBI Taxonomy" id="1281486"/>
    <lineage>
        <taxon>Bacteria</taxon>
        <taxon>Bacillati</taxon>
        <taxon>Bacillota</taxon>
        <taxon>Bacilli</taxon>
        <taxon>Lactobacillales</taxon>
        <taxon>Streptococcaceae</taxon>
        <taxon>Lactococcus</taxon>
    </lineage>
</organism>
<accession>A0A9Q8XZZ9</accession>
<reference evidence="3" key="1">
    <citation type="journal article" date="2022" name="Front. Microbiol.">
        <title>Feed Insects as a Reservoir of Granadaene-Producing Lactococci.</title>
        <authorList>
            <person name="Neuzil-Bunesova V."/>
            <person name="Ramirez Garcia A."/>
            <person name="Modrackova N."/>
            <person name="Makovska M."/>
            <person name="Sabolova M."/>
            <person name="Sproer C."/>
            <person name="Bunk B."/>
            <person name="Blom J."/>
            <person name="Schwab C."/>
        </authorList>
    </citation>
    <scope>NUCLEOTIDE SEQUENCE</scope>
    <source>
        <strain evidence="3">I4/6O</strain>
    </source>
</reference>